<dbReference type="InterPro" id="IPR029068">
    <property type="entry name" value="Glyas_Bleomycin-R_OHBP_Dase"/>
</dbReference>
<dbReference type="Pfam" id="PF00903">
    <property type="entry name" value="Glyoxalase"/>
    <property type="match status" value="1"/>
</dbReference>
<dbReference type="GO" id="GO:0004493">
    <property type="term" value="F:methylmalonyl-CoA epimerase activity"/>
    <property type="evidence" value="ECO:0007669"/>
    <property type="project" value="TreeGrafter"/>
</dbReference>
<dbReference type="InterPro" id="IPR051785">
    <property type="entry name" value="MMCE/EMCE_epimerase"/>
</dbReference>
<proteinExistence type="predicted"/>
<dbReference type="PROSITE" id="PS51819">
    <property type="entry name" value="VOC"/>
    <property type="match status" value="1"/>
</dbReference>
<evidence type="ECO:0000313" key="3">
    <source>
        <dbReference type="EMBL" id="GBC99605.1"/>
    </source>
</evidence>
<comment type="caution">
    <text evidence="3">The sequence shown here is derived from an EMBL/GenBank/DDBJ whole genome shotgun (WGS) entry which is preliminary data.</text>
</comment>
<dbReference type="InterPro" id="IPR037523">
    <property type="entry name" value="VOC_core"/>
</dbReference>
<dbReference type="EMBL" id="BEHT01000032">
    <property type="protein sequence ID" value="GBC99605.1"/>
    <property type="molecule type" value="Genomic_DNA"/>
</dbReference>
<dbReference type="GO" id="GO:0004462">
    <property type="term" value="F:lactoylglutathione lyase activity"/>
    <property type="evidence" value="ECO:0007669"/>
    <property type="project" value="UniProtKB-EC"/>
</dbReference>
<keyword evidence="1" id="KW-0479">Metal-binding</keyword>
<gene>
    <name evidence="3" type="primary">gloA</name>
    <name evidence="3" type="ORF">HRbin17_02134</name>
</gene>
<dbReference type="Gene3D" id="3.10.180.10">
    <property type="entry name" value="2,3-Dihydroxybiphenyl 1,2-Dioxygenase, domain 1"/>
    <property type="match status" value="1"/>
</dbReference>
<dbReference type="GO" id="GO:0046872">
    <property type="term" value="F:metal ion binding"/>
    <property type="evidence" value="ECO:0007669"/>
    <property type="project" value="UniProtKB-KW"/>
</dbReference>
<reference evidence="4" key="1">
    <citation type="submission" date="2017-09" db="EMBL/GenBank/DDBJ databases">
        <title>Metaegenomics of thermophilic ammonia-oxidizing enrichment culture.</title>
        <authorList>
            <person name="Kato S."/>
            <person name="Suzuki K."/>
        </authorList>
    </citation>
    <scope>NUCLEOTIDE SEQUENCE [LARGE SCALE GENOMIC DNA]</scope>
</reference>
<dbReference type="Proteomes" id="UP000236173">
    <property type="component" value="Unassembled WGS sequence"/>
</dbReference>
<dbReference type="PANTHER" id="PTHR43048">
    <property type="entry name" value="METHYLMALONYL-COA EPIMERASE"/>
    <property type="match status" value="1"/>
</dbReference>
<organism evidence="3 4">
    <name type="scientific">Candidatus Fervidibacter japonicus</name>
    <dbReference type="NCBI Taxonomy" id="2035412"/>
    <lineage>
        <taxon>Bacteria</taxon>
        <taxon>Candidatus Fervidibacterota</taxon>
        <taxon>Candidatus Fervidibacter</taxon>
    </lineage>
</organism>
<dbReference type="SUPFAM" id="SSF54593">
    <property type="entry name" value="Glyoxalase/Bleomycin resistance protein/Dihydroxybiphenyl dioxygenase"/>
    <property type="match status" value="1"/>
</dbReference>
<accession>A0A2H5XEK5</accession>
<evidence type="ECO:0000256" key="1">
    <source>
        <dbReference type="ARBA" id="ARBA00022723"/>
    </source>
</evidence>
<sequence>MTVKAIHHCSIVVTDLERARRFYRDVLGLQETPVPSTFDFPVAWFQFGDQQIHLLPRGHADPPSPRHFALWVDDAQAWRQCLKEKGIAIQETTPIPGADRFFIQDPDGNLIELIEWSAPWPQADPNARRLPSLE</sequence>
<dbReference type="InterPro" id="IPR004360">
    <property type="entry name" value="Glyas_Fos-R_dOase_dom"/>
</dbReference>
<evidence type="ECO:0000259" key="2">
    <source>
        <dbReference type="PROSITE" id="PS51819"/>
    </source>
</evidence>
<feature type="domain" description="VOC" evidence="2">
    <location>
        <begin position="5"/>
        <end position="116"/>
    </location>
</feature>
<dbReference type="AlphaFoldDB" id="A0A2H5XEK5"/>
<keyword evidence="3" id="KW-0456">Lyase</keyword>
<dbReference type="PANTHER" id="PTHR43048:SF3">
    <property type="entry name" value="METHYLMALONYL-COA EPIMERASE, MITOCHONDRIAL"/>
    <property type="match status" value="1"/>
</dbReference>
<protein>
    <submittedName>
        <fullName evidence="3">Lactoylglutathione lyase</fullName>
        <ecNumber evidence="3">4.4.1.5</ecNumber>
    </submittedName>
</protein>
<evidence type="ECO:0000313" key="4">
    <source>
        <dbReference type="Proteomes" id="UP000236173"/>
    </source>
</evidence>
<dbReference type="GO" id="GO:0046491">
    <property type="term" value="P:L-methylmalonyl-CoA metabolic process"/>
    <property type="evidence" value="ECO:0007669"/>
    <property type="project" value="TreeGrafter"/>
</dbReference>
<name>A0A2H5XEK5_9BACT</name>
<dbReference type="EC" id="4.4.1.5" evidence="3"/>